<evidence type="ECO:0000256" key="5">
    <source>
        <dbReference type="SAM" id="MobiDB-lite"/>
    </source>
</evidence>
<proteinExistence type="inferred from homology"/>
<dbReference type="GO" id="GO:0022625">
    <property type="term" value="C:cytosolic large ribosomal subunit"/>
    <property type="evidence" value="ECO:0007669"/>
    <property type="project" value="TreeGrafter"/>
</dbReference>
<name>A0AAN6IAR9_9EURO</name>
<dbReference type="Proteomes" id="UP001203852">
    <property type="component" value="Unassembled WGS sequence"/>
</dbReference>
<dbReference type="EMBL" id="MU404359">
    <property type="protein sequence ID" value="KAI1610120.1"/>
    <property type="molecule type" value="Genomic_DNA"/>
</dbReference>
<evidence type="ECO:0000259" key="6">
    <source>
        <dbReference type="Pfam" id="PF10383"/>
    </source>
</evidence>
<evidence type="ECO:0000313" key="8">
    <source>
        <dbReference type="EMBL" id="KAI1610120.1"/>
    </source>
</evidence>
<dbReference type="PANTHER" id="PTHR11593:SF10">
    <property type="entry name" value="60S RIBOSOMAL PROTEIN L17"/>
    <property type="match status" value="1"/>
</dbReference>
<organism evidence="8 9">
    <name type="scientific">Exophiala viscosa</name>
    <dbReference type="NCBI Taxonomy" id="2486360"/>
    <lineage>
        <taxon>Eukaryota</taxon>
        <taxon>Fungi</taxon>
        <taxon>Dikarya</taxon>
        <taxon>Ascomycota</taxon>
        <taxon>Pezizomycotina</taxon>
        <taxon>Eurotiomycetes</taxon>
        <taxon>Chaetothyriomycetidae</taxon>
        <taxon>Chaetothyriales</taxon>
        <taxon>Herpotrichiellaceae</taxon>
        <taxon>Exophiala</taxon>
    </lineage>
</organism>
<dbReference type="PROSITE" id="PS00464">
    <property type="entry name" value="RIBOSOMAL_L22"/>
    <property type="match status" value="1"/>
</dbReference>
<dbReference type="AlphaFoldDB" id="A0AAN6IAR9"/>
<evidence type="ECO:0000259" key="7">
    <source>
        <dbReference type="Pfam" id="PF16761"/>
    </source>
</evidence>
<evidence type="ECO:0008006" key="10">
    <source>
        <dbReference type="Google" id="ProtNLM"/>
    </source>
</evidence>
<dbReference type="GO" id="GO:0003735">
    <property type="term" value="F:structural constituent of ribosome"/>
    <property type="evidence" value="ECO:0007669"/>
    <property type="project" value="InterPro"/>
</dbReference>
<dbReference type="InterPro" id="IPR036394">
    <property type="entry name" value="Ribosomal_uL22_sf"/>
</dbReference>
<dbReference type="CDD" id="cd00336">
    <property type="entry name" value="Ribosomal_L22"/>
    <property type="match status" value="1"/>
</dbReference>
<feature type="compositionally biased region" description="Polar residues" evidence="5">
    <location>
        <begin position="172"/>
        <end position="181"/>
    </location>
</feature>
<keyword evidence="9" id="KW-1185">Reference proteome</keyword>
<dbReference type="Gene3D" id="3.90.470.10">
    <property type="entry name" value="Ribosomal protein L22/L17"/>
    <property type="match status" value="1"/>
</dbReference>
<gene>
    <name evidence="8" type="ORF">EDD36DRAFT_477726</name>
</gene>
<sequence length="1152" mass="129306">MPATVRDRQWDIIGKKNERWVKVHVNSFTDGDQSTWPGKPAYRPSSEERYLIQLASSWVKQQGLVEAGTEYHLDKLPDGYATFETDQRSGTQVYKRLFGHPSGRYYDSIVKFEPHFLWLMDGKRGQCECIHCGRPKARPFIPRTRLPVPGERFPLPLERRKGPTGFDIDASGASSRSTPTAMSGRPQRQIKAAGAPYAVDEDGNEDVYKKFLKKLLGARGGTKGIEDDIHEINSLDWRAEHAWNDCGVDLVQQNLTLISNQHSFVPRVGELVMWTPNFLDGHYLMFDPETLEYKFYSFDEKRFNGFPAWRAGLITAVPAATASDGPIDFPDIQTLPKKQLALNTAGFRVETFPDPNNEVDKTASKQYRYVPLRNIRPLSHWQMLLRGVARDRWHPSIENALTCMTSISVLEKWWFKGDWPQASILCKGLYIGPELIIVGDTVRITPGASNSKTRMCTDVMIVSDIRVNLVEVRPEDVLPETPLLSAATSITLVGKAYTLDIRRDYQMQGKDPDADVTDLPSPVPVEEVKTAFRPVGTGEYGTWYRLHDPRKDYEISYDRVLGRLHEAAAVRLWTGQLQTKHGEAEKLKIRPMLDFDLKAIEEGRMYATQADERLEETEGNQLGWFWADTRAEALDVQTINGTETGKFDDVRDPNTLEQWRTYLKILNGQSVAPDAFQFKSSSQSQVGGRRGRKPGSKVVNGRVIYPGAEGYDEAGDEEAPDVWSTPRHKTSQLAGAGLVSTDDEDQDEEGAETFEDAEEILPLVEARSENPKPAAPRQPKVQSKAQIMANPDDLMAEEDDEWLHTAPVIRGGTEESEGGDYRPGAELDEMQNRAEYSDSECRGAHKAVLRRGFTCVSWDGTRTIMAGGSIESVARSLMSTVFSIDSFQVLSSGFAFSMPMIQILAFPHSKFWSGRFDFENELTTSTKDHLFTCTTTKMVRYAPAHRIASAKSARSRGSYLRVSFKNTRETAAAIAGWKVDRAVKYLENVTELKEAIPMRRYAGSTGRSAQVHESLRASPLKTHHWQNNIGADFLLSTGKPFGTDKARHPVKSAEFLLGLLKNAEANADTKGLDTSNLIVKHIQVNQAPKQRRRTYRAHGRINPYMSNPCHIELILTEGDEAVTKAEELGVSKGQRLNARQRGAQRRKAIAES</sequence>
<comment type="caution">
    <text evidence="8">The sequence shown here is derived from an EMBL/GenBank/DDBJ whole genome shotgun (WGS) entry which is preliminary data.</text>
</comment>
<dbReference type="InterPro" id="IPR018839">
    <property type="entry name" value="Tscrpt-silencing_Clr2_C"/>
</dbReference>
<dbReference type="Pfam" id="PF10383">
    <property type="entry name" value="Clr2"/>
    <property type="match status" value="1"/>
</dbReference>
<dbReference type="NCBIfam" id="TIGR01038">
    <property type="entry name" value="uL22_arch_euk"/>
    <property type="match status" value="1"/>
</dbReference>
<dbReference type="SUPFAM" id="SSF54843">
    <property type="entry name" value="Ribosomal protein L22"/>
    <property type="match status" value="1"/>
</dbReference>
<reference evidence="8" key="1">
    <citation type="journal article" date="2022" name="bioRxiv">
        <title>Deciphering the potential niche of two novel black yeast fungi from a biological soil crust based on their genomes, phenotypes, and melanin regulation.</title>
        <authorList>
            <consortium name="DOE Joint Genome Institute"/>
            <person name="Carr E.C."/>
            <person name="Barton Q."/>
            <person name="Grambo S."/>
            <person name="Sullivan M."/>
            <person name="Renfro C.M."/>
            <person name="Kuo A."/>
            <person name="Pangilinan J."/>
            <person name="Lipzen A."/>
            <person name="Keymanesh K."/>
            <person name="Savage E."/>
            <person name="Barry K."/>
            <person name="Grigoriev I.V."/>
            <person name="Riekhof W.R."/>
            <person name="Harris S.S."/>
        </authorList>
    </citation>
    <scope>NUCLEOTIDE SEQUENCE</scope>
    <source>
        <strain evidence="8">JF 03-4F</strain>
    </source>
</reference>
<dbReference type="InterPro" id="IPR001063">
    <property type="entry name" value="Ribosomal_uL22"/>
</dbReference>
<evidence type="ECO:0000313" key="9">
    <source>
        <dbReference type="Proteomes" id="UP001203852"/>
    </source>
</evidence>
<dbReference type="Pfam" id="PF16761">
    <property type="entry name" value="Clr2_transil"/>
    <property type="match status" value="1"/>
</dbReference>
<keyword evidence="2 4" id="KW-0689">Ribosomal protein</keyword>
<feature type="domain" description="Cryptic loci regulator 2 C-terminal" evidence="6">
    <location>
        <begin position="426"/>
        <end position="566"/>
    </location>
</feature>
<protein>
    <recommendedName>
        <fullName evidence="10">60S ribosomal protein L17</fullName>
    </recommendedName>
</protein>
<evidence type="ECO:0000256" key="1">
    <source>
        <dbReference type="ARBA" id="ARBA00009451"/>
    </source>
</evidence>
<feature type="region of interest" description="Disordered" evidence="5">
    <location>
        <begin position="1133"/>
        <end position="1152"/>
    </location>
</feature>
<keyword evidence="3 4" id="KW-0687">Ribonucleoprotein</keyword>
<evidence type="ECO:0000256" key="3">
    <source>
        <dbReference type="ARBA" id="ARBA00023274"/>
    </source>
</evidence>
<dbReference type="InterPro" id="IPR005721">
    <property type="entry name" value="Ribosomal_uL22_euk/arc"/>
</dbReference>
<accession>A0AAN6IAR9</accession>
<feature type="region of interest" description="Disordered" evidence="5">
    <location>
        <begin position="164"/>
        <end position="190"/>
    </location>
</feature>
<feature type="compositionally biased region" description="Basic residues" evidence="5">
    <location>
        <begin position="1142"/>
        <end position="1152"/>
    </location>
</feature>
<feature type="region of interest" description="Disordered" evidence="5">
    <location>
        <begin position="679"/>
        <end position="749"/>
    </location>
</feature>
<feature type="domain" description="Cryptic loci regulator 2 N-terminal" evidence="7">
    <location>
        <begin position="71"/>
        <end position="132"/>
    </location>
</feature>
<dbReference type="InterPro" id="IPR018260">
    <property type="entry name" value="Ribosomal_uL22_CS"/>
</dbReference>
<dbReference type="GO" id="GO:0002181">
    <property type="term" value="P:cytoplasmic translation"/>
    <property type="evidence" value="ECO:0007669"/>
    <property type="project" value="TreeGrafter"/>
</dbReference>
<dbReference type="InterPro" id="IPR031915">
    <property type="entry name" value="Clr2_N"/>
</dbReference>
<evidence type="ECO:0000256" key="4">
    <source>
        <dbReference type="RuleBase" id="RU004005"/>
    </source>
</evidence>
<feature type="compositionally biased region" description="Acidic residues" evidence="5">
    <location>
        <begin position="710"/>
        <end position="720"/>
    </location>
</feature>
<dbReference type="Pfam" id="PF00237">
    <property type="entry name" value="Ribosomal_L22"/>
    <property type="match status" value="1"/>
</dbReference>
<comment type="similarity">
    <text evidence="1 4">Belongs to the universal ribosomal protein uL22 family.</text>
</comment>
<evidence type="ECO:0000256" key="2">
    <source>
        <dbReference type="ARBA" id="ARBA00022980"/>
    </source>
</evidence>
<dbReference type="PANTHER" id="PTHR11593">
    <property type="entry name" value="60S RIBOSOMAL PROTEIN L17"/>
    <property type="match status" value="1"/>
</dbReference>